<evidence type="ECO:0000256" key="1">
    <source>
        <dbReference type="SAM" id="SignalP"/>
    </source>
</evidence>
<keyword evidence="1" id="KW-0732">Signal</keyword>
<accession>G3I0B5</accession>
<organism evidence="2 3">
    <name type="scientific">Cricetulus griseus</name>
    <name type="common">Chinese hamster</name>
    <name type="synonym">Cricetulus barabensis griseus</name>
    <dbReference type="NCBI Taxonomy" id="10029"/>
    <lineage>
        <taxon>Eukaryota</taxon>
        <taxon>Metazoa</taxon>
        <taxon>Chordata</taxon>
        <taxon>Craniata</taxon>
        <taxon>Vertebrata</taxon>
        <taxon>Euteleostomi</taxon>
        <taxon>Mammalia</taxon>
        <taxon>Eutheria</taxon>
        <taxon>Euarchontoglires</taxon>
        <taxon>Glires</taxon>
        <taxon>Rodentia</taxon>
        <taxon>Myomorpha</taxon>
        <taxon>Muroidea</taxon>
        <taxon>Cricetidae</taxon>
        <taxon>Cricetinae</taxon>
        <taxon>Cricetulus</taxon>
    </lineage>
</organism>
<sequence length="73" mass="7768">MLSVTIMMELFLCTGSGGEVECIGHGLGGHGAQQLVHHRVAGVICTIQRVSQGFIGPNKKQRCIDGSPKAIYM</sequence>
<evidence type="ECO:0008006" key="4">
    <source>
        <dbReference type="Google" id="ProtNLM"/>
    </source>
</evidence>
<evidence type="ECO:0000313" key="2">
    <source>
        <dbReference type="EMBL" id="EGV91684.1"/>
    </source>
</evidence>
<gene>
    <name evidence="2" type="ORF">I79_016794</name>
</gene>
<dbReference type="InParanoid" id="G3I0B5"/>
<feature type="signal peptide" evidence="1">
    <location>
        <begin position="1"/>
        <end position="18"/>
    </location>
</feature>
<reference evidence="3" key="1">
    <citation type="journal article" date="2011" name="Nat. Biotechnol.">
        <title>The genomic sequence of the Chinese hamster ovary (CHO)-K1 cell line.</title>
        <authorList>
            <person name="Xu X."/>
            <person name="Nagarajan H."/>
            <person name="Lewis N.E."/>
            <person name="Pan S."/>
            <person name="Cai Z."/>
            <person name="Liu X."/>
            <person name="Chen W."/>
            <person name="Xie M."/>
            <person name="Wang W."/>
            <person name="Hammond S."/>
            <person name="Andersen M.R."/>
            <person name="Neff N."/>
            <person name="Passarelli B."/>
            <person name="Koh W."/>
            <person name="Fan H.C."/>
            <person name="Wang J."/>
            <person name="Gui Y."/>
            <person name="Lee K.H."/>
            <person name="Betenbaugh M.J."/>
            <person name="Quake S.R."/>
            <person name="Famili I."/>
            <person name="Palsson B.O."/>
            <person name="Wang J."/>
        </authorList>
    </citation>
    <scope>NUCLEOTIDE SEQUENCE [LARGE SCALE GENOMIC DNA]</scope>
    <source>
        <strain evidence="3">CHO K1 cell line</strain>
    </source>
</reference>
<feature type="chain" id="PRO_5003445071" description="Secreted protein" evidence="1">
    <location>
        <begin position="19"/>
        <end position="73"/>
    </location>
</feature>
<dbReference type="EMBL" id="JH001004">
    <property type="protein sequence ID" value="EGV91684.1"/>
    <property type="molecule type" value="Genomic_DNA"/>
</dbReference>
<dbReference type="AlphaFoldDB" id="G3I0B5"/>
<evidence type="ECO:0000313" key="3">
    <source>
        <dbReference type="Proteomes" id="UP000001075"/>
    </source>
</evidence>
<proteinExistence type="predicted"/>
<protein>
    <recommendedName>
        <fullName evidence="4">Secreted protein</fullName>
    </recommendedName>
</protein>
<dbReference type="Proteomes" id="UP000001075">
    <property type="component" value="Unassembled WGS sequence"/>
</dbReference>
<name>G3I0B5_CRIGR</name>